<dbReference type="GeneID" id="91009971"/>
<protein>
    <submittedName>
        <fullName evidence="1">Uncharacterized protein</fullName>
    </submittedName>
</protein>
<dbReference type="Proteomes" id="UP001322512">
    <property type="component" value="Chromosome"/>
</dbReference>
<evidence type="ECO:0000313" key="2">
    <source>
        <dbReference type="Proteomes" id="UP001322512"/>
    </source>
</evidence>
<sequence>MPEIITTPDGDISRRAGNTAYRLNGMTRAEVTELMRDAARTIAEQLIEAGIPTASERFRPDVGPVQIDMIVIEERVTRPEPGMRLQFEVAGDMGVTLNIKLLEFAADPAGYIRDLFAQLAPMRRNVMRLRRNKQDANRAIYRATGGSQ</sequence>
<keyword evidence="2" id="KW-1185">Reference proteome</keyword>
<proteinExistence type="predicted"/>
<accession>A0ABZ0TDM7</accession>
<gene>
    <name evidence="1" type="ORF">SR933_07265</name>
</gene>
<dbReference type="RefSeq" id="WP_041602039.1">
    <property type="nucleotide sequence ID" value="NC_014532.2"/>
</dbReference>
<reference evidence="1 2" key="1">
    <citation type="submission" date="2023-11" db="EMBL/GenBank/DDBJ databases">
        <title>MicrobeMod: A computational toolkit for identifying prokaryotic methylation and restriction-modification with nanopore sequencing.</title>
        <authorList>
            <person name="Crits-Christoph A."/>
            <person name="Kang S.C."/>
            <person name="Lee H."/>
            <person name="Ostrov N."/>
        </authorList>
    </citation>
    <scope>NUCLEOTIDE SEQUENCE [LARGE SCALE GENOMIC DNA]</scope>
    <source>
        <strain evidence="1 2">ATCC 33173</strain>
    </source>
</reference>
<evidence type="ECO:0000313" key="1">
    <source>
        <dbReference type="EMBL" id="WPU48682.1"/>
    </source>
</evidence>
<organism evidence="1 2">
    <name type="scientific">Halomonas elongata (strain ATCC 33173 / DSM 2581 / NBRC 15536 / NCIMB 2198 / 1H9)</name>
    <dbReference type="NCBI Taxonomy" id="768066"/>
    <lineage>
        <taxon>Bacteria</taxon>
        <taxon>Pseudomonadati</taxon>
        <taxon>Pseudomonadota</taxon>
        <taxon>Gammaproteobacteria</taxon>
        <taxon>Oceanospirillales</taxon>
        <taxon>Halomonadaceae</taxon>
        <taxon>Halomonas</taxon>
    </lineage>
</organism>
<name>A0ABZ0TDM7_HALED</name>
<dbReference type="EMBL" id="CP139472">
    <property type="protein sequence ID" value="WPU48682.1"/>
    <property type="molecule type" value="Genomic_DNA"/>
</dbReference>